<gene>
    <name evidence="1" type="ORF">HaLaN_21399</name>
</gene>
<name>A0A699ZZ82_HAELA</name>
<dbReference type="EMBL" id="BLLF01002349">
    <property type="protein sequence ID" value="GFH23738.1"/>
    <property type="molecule type" value="Genomic_DNA"/>
</dbReference>
<evidence type="ECO:0000313" key="2">
    <source>
        <dbReference type="Proteomes" id="UP000485058"/>
    </source>
</evidence>
<feature type="non-terminal residue" evidence="1">
    <location>
        <position position="55"/>
    </location>
</feature>
<accession>A0A699ZZ82</accession>
<dbReference type="Proteomes" id="UP000485058">
    <property type="component" value="Unassembled WGS sequence"/>
</dbReference>
<keyword evidence="2" id="KW-1185">Reference proteome</keyword>
<protein>
    <submittedName>
        <fullName evidence="1">Asp_Arg_hydrox domain-containing protein</fullName>
    </submittedName>
</protein>
<proteinExistence type="predicted"/>
<reference evidence="1 2" key="1">
    <citation type="submission" date="2020-02" db="EMBL/GenBank/DDBJ databases">
        <title>Draft genome sequence of Haematococcus lacustris strain NIES-144.</title>
        <authorList>
            <person name="Morimoto D."/>
            <person name="Nakagawa S."/>
            <person name="Yoshida T."/>
            <person name="Sawayama S."/>
        </authorList>
    </citation>
    <scope>NUCLEOTIDE SEQUENCE [LARGE SCALE GENOMIC DNA]</scope>
    <source>
        <strain evidence="1 2">NIES-144</strain>
    </source>
</reference>
<sequence>MKLNAVLKGREDNMAQFKPGVRSMYLIFSDQSTAHAYHFPYYQYFQQEVQPLMQQ</sequence>
<comment type="caution">
    <text evidence="1">The sequence shown here is derived from an EMBL/GenBank/DDBJ whole genome shotgun (WGS) entry which is preliminary data.</text>
</comment>
<dbReference type="AlphaFoldDB" id="A0A699ZZ82"/>
<evidence type="ECO:0000313" key="1">
    <source>
        <dbReference type="EMBL" id="GFH23738.1"/>
    </source>
</evidence>
<organism evidence="1 2">
    <name type="scientific">Haematococcus lacustris</name>
    <name type="common">Green alga</name>
    <name type="synonym">Haematococcus pluvialis</name>
    <dbReference type="NCBI Taxonomy" id="44745"/>
    <lineage>
        <taxon>Eukaryota</taxon>
        <taxon>Viridiplantae</taxon>
        <taxon>Chlorophyta</taxon>
        <taxon>core chlorophytes</taxon>
        <taxon>Chlorophyceae</taxon>
        <taxon>CS clade</taxon>
        <taxon>Chlamydomonadales</taxon>
        <taxon>Haematococcaceae</taxon>
        <taxon>Haematococcus</taxon>
    </lineage>
</organism>
<feature type="non-terminal residue" evidence="1">
    <location>
        <position position="1"/>
    </location>
</feature>